<dbReference type="Pfam" id="PF08245">
    <property type="entry name" value="Mur_ligase_M"/>
    <property type="match status" value="1"/>
</dbReference>
<comment type="cofactor">
    <cofactor evidence="17">
        <name>Mg(2+)</name>
        <dbReference type="ChEBI" id="CHEBI:18420"/>
    </cofactor>
</comment>
<dbReference type="InterPro" id="IPR036615">
    <property type="entry name" value="Mur_ligase_C_dom_sf"/>
</dbReference>
<feature type="binding site" evidence="17">
    <location>
        <position position="436"/>
    </location>
    <ligand>
        <name>meso-2,6-diaminopimelate</name>
        <dbReference type="ChEBI" id="CHEBI:57791"/>
    </ligand>
</feature>
<dbReference type="Gene3D" id="3.90.190.20">
    <property type="entry name" value="Mur ligase, C-terminal domain"/>
    <property type="match status" value="1"/>
</dbReference>
<dbReference type="InterPro" id="IPR035911">
    <property type="entry name" value="MurE/MurF_N"/>
</dbReference>
<evidence type="ECO:0000313" key="22">
    <source>
        <dbReference type="EMBL" id="SNZ11343.1"/>
    </source>
</evidence>
<evidence type="ECO:0000256" key="15">
    <source>
        <dbReference type="ARBA" id="ARBA00076158"/>
    </source>
</evidence>
<dbReference type="InterPro" id="IPR004101">
    <property type="entry name" value="Mur_ligase_C"/>
</dbReference>
<keyword evidence="6 17" id="KW-0067">ATP-binding</keyword>
<comment type="similarity">
    <text evidence="1 17">Belongs to the MurCDEF family. MurE subfamily.</text>
</comment>
<dbReference type="GO" id="GO:0000287">
    <property type="term" value="F:magnesium ion binding"/>
    <property type="evidence" value="ECO:0007669"/>
    <property type="project" value="UniProtKB-UniRule"/>
</dbReference>
<keyword evidence="23" id="KW-1185">Reference proteome</keyword>
<comment type="catalytic activity">
    <reaction evidence="11 17">
        <text>UDP-N-acetyl-alpha-D-muramoyl-L-alanyl-D-glutamate + meso-2,6-diaminopimelate + ATP = UDP-N-acetyl-alpha-D-muramoyl-L-alanyl-gamma-D-glutamyl-meso-2,6-diaminopimelate + ADP + phosphate + H(+)</text>
        <dbReference type="Rhea" id="RHEA:23676"/>
        <dbReference type="ChEBI" id="CHEBI:15378"/>
        <dbReference type="ChEBI" id="CHEBI:30616"/>
        <dbReference type="ChEBI" id="CHEBI:43474"/>
        <dbReference type="ChEBI" id="CHEBI:57791"/>
        <dbReference type="ChEBI" id="CHEBI:83900"/>
        <dbReference type="ChEBI" id="CHEBI:83905"/>
        <dbReference type="ChEBI" id="CHEBI:456216"/>
        <dbReference type="EC" id="6.3.2.13"/>
    </reaction>
</comment>
<dbReference type="EMBL" id="OBEN01000001">
    <property type="protein sequence ID" value="SNZ11343.1"/>
    <property type="molecule type" value="Genomic_DNA"/>
</dbReference>
<dbReference type="InterPro" id="IPR013221">
    <property type="entry name" value="Mur_ligase_cen"/>
</dbReference>
<evidence type="ECO:0000256" key="17">
    <source>
        <dbReference type="HAMAP-Rule" id="MF_00208"/>
    </source>
</evidence>
<feature type="binding site" evidence="17">
    <location>
        <position position="17"/>
    </location>
    <ligand>
        <name>UDP-N-acetyl-alpha-D-muramoyl-L-alanyl-D-glutamate</name>
        <dbReference type="ChEBI" id="CHEBI:83900"/>
    </ligand>
</feature>
<dbReference type="PROSITE" id="PS01011">
    <property type="entry name" value="FOLYLPOLYGLU_SYNT_1"/>
    <property type="match status" value="1"/>
</dbReference>
<dbReference type="RefSeq" id="WP_096600201.1">
    <property type="nucleotide sequence ID" value="NZ_OBEN01000001.1"/>
</dbReference>
<dbReference type="Proteomes" id="UP000218627">
    <property type="component" value="Unassembled WGS sequence"/>
</dbReference>
<feature type="binding site" evidence="17">
    <location>
        <begin position="139"/>
        <end position="140"/>
    </location>
    <ligand>
        <name>UDP-N-acetyl-alpha-D-muramoyl-L-alanyl-D-glutamate</name>
        <dbReference type="ChEBI" id="CHEBI:83900"/>
    </ligand>
</feature>
<dbReference type="GO" id="GO:0004326">
    <property type="term" value="F:tetrahydrofolylpolyglutamate synthase activity"/>
    <property type="evidence" value="ECO:0007669"/>
    <property type="project" value="InterPro"/>
</dbReference>
<dbReference type="PANTHER" id="PTHR23135:SF4">
    <property type="entry name" value="UDP-N-ACETYLMURAMOYL-L-ALANYL-D-GLUTAMATE--2,6-DIAMINOPIMELATE LIGASE MURE HOMOLOG, CHLOROPLASTIC"/>
    <property type="match status" value="1"/>
</dbReference>
<evidence type="ECO:0000259" key="21">
    <source>
        <dbReference type="Pfam" id="PF08245"/>
    </source>
</evidence>
<dbReference type="EC" id="6.3.2.13" evidence="12 17"/>
<comment type="pathway">
    <text evidence="17 18">Cell wall biogenesis; peptidoglycan biosynthesis.</text>
</comment>
<dbReference type="InterPro" id="IPR036565">
    <property type="entry name" value="Mur-like_cat_sf"/>
</dbReference>
<dbReference type="NCBIfam" id="NF001126">
    <property type="entry name" value="PRK00139.1-4"/>
    <property type="match status" value="1"/>
</dbReference>
<evidence type="ECO:0000256" key="11">
    <source>
        <dbReference type="ARBA" id="ARBA00050251"/>
    </source>
</evidence>
<dbReference type="GO" id="GO:0008360">
    <property type="term" value="P:regulation of cell shape"/>
    <property type="evidence" value="ECO:0007669"/>
    <property type="project" value="UniProtKB-KW"/>
</dbReference>
<evidence type="ECO:0000256" key="3">
    <source>
        <dbReference type="ARBA" id="ARBA00022598"/>
    </source>
</evidence>
<dbReference type="InterPro" id="IPR000713">
    <property type="entry name" value="Mur_ligase_N"/>
</dbReference>
<evidence type="ECO:0000256" key="12">
    <source>
        <dbReference type="ARBA" id="ARBA00066633"/>
    </source>
</evidence>
<feature type="binding site" evidence="17">
    <location>
        <position position="174"/>
    </location>
    <ligand>
        <name>UDP-N-acetyl-alpha-D-muramoyl-L-alanyl-D-glutamate</name>
        <dbReference type="ChEBI" id="CHEBI:83900"/>
    </ligand>
</feature>
<evidence type="ECO:0000256" key="8">
    <source>
        <dbReference type="ARBA" id="ARBA00022984"/>
    </source>
</evidence>
<keyword evidence="5 17" id="KW-0547">Nucleotide-binding</keyword>
<evidence type="ECO:0000256" key="5">
    <source>
        <dbReference type="ARBA" id="ARBA00022741"/>
    </source>
</evidence>
<evidence type="ECO:0000256" key="9">
    <source>
        <dbReference type="ARBA" id="ARBA00023306"/>
    </source>
</evidence>
<evidence type="ECO:0000256" key="14">
    <source>
        <dbReference type="ARBA" id="ARBA00075482"/>
    </source>
</evidence>
<organism evidence="22 23">
    <name type="scientific">Hydrogenobacter hydrogenophilus</name>
    <dbReference type="NCBI Taxonomy" id="35835"/>
    <lineage>
        <taxon>Bacteria</taxon>
        <taxon>Pseudomonadati</taxon>
        <taxon>Aquificota</taxon>
        <taxon>Aquificia</taxon>
        <taxon>Aquificales</taxon>
        <taxon>Aquificaceae</taxon>
        <taxon>Hydrogenobacter</taxon>
    </lineage>
</organism>
<comment type="PTM">
    <text evidence="17">Carboxylation is probably crucial for Mg(2+) binding and, consequently, for the gamma-phosphate positioning of ATP.</text>
</comment>
<keyword evidence="3 17" id="KW-0436">Ligase</keyword>
<dbReference type="OrthoDB" id="9800958at2"/>
<dbReference type="AlphaFoldDB" id="A0A285NQW8"/>
<dbReference type="GO" id="GO:0008765">
    <property type="term" value="F:UDP-N-acetylmuramoylalanyl-D-glutamate-2,6-diaminopimelate ligase activity"/>
    <property type="evidence" value="ECO:0007669"/>
    <property type="project" value="UniProtKB-UniRule"/>
</dbReference>
<evidence type="ECO:0000256" key="16">
    <source>
        <dbReference type="ARBA" id="ARBA00081560"/>
    </source>
</evidence>
<feature type="short sequence motif" description="Meso-diaminopimelate recognition motif" evidence="17">
    <location>
        <begin position="385"/>
        <end position="388"/>
    </location>
</feature>
<evidence type="ECO:0000256" key="18">
    <source>
        <dbReference type="RuleBase" id="RU004135"/>
    </source>
</evidence>
<comment type="function">
    <text evidence="17">Catalyzes the addition of meso-diaminopimelic acid to the nucleotide precursor UDP-N-acetylmuramoyl-L-alanyl-D-glutamate (UMAG) in the biosynthesis of bacterial cell-wall peptidoglycan.</text>
</comment>
<evidence type="ECO:0000256" key="1">
    <source>
        <dbReference type="ARBA" id="ARBA00005898"/>
    </source>
</evidence>
<reference evidence="23" key="1">
    <citation type="submission" date="2017-09" db="EMBL/GenBank/DDBJ databases">
        <authorList>
            <person name="Varghese N."/>
            <person name="Submissions S."/>
        </authorList>
    </citation>
    <scope>NUCLEOTIDE SEQUENCE [LARGE SCALE GENOMIC DNA]</scope>
    <source>
        <strain evidence="23">DSM 2913</strain>
    </source>
</reference>
<dbReference type="UniPathway" id="UPA00219"/>
<dbReference type="GO" id="GO:0071555">
    <property type="term" value="P:cell wall organization"/>
    <property type="evidence" value="ECO:0007669"/>
    <property type="project" value="UniProtKB-KW"/>
</dbReference>
<feature type="binding site" evidence="17">
    <location>
        <position position="361"/>
    </location>
    <ligand>
        <name>meso-2,6-diaminopimelate</name>
        <dbReference type="ChEBI" id="CHEBI:57791"/>
    </ligand>
</feature>
<keyword evidence="10 17" id="KW-0961">Cell wall biogenesis/degradation</keyword>
<comment type="subcellular location">
    <subcellularLocation>
        <location evidence="17 18">Cytoplasm</location>
    </subcellularLocation>
</comment>
<accession>A0A285NQW8</accession>
<protein>
    <recommendedName>
        <fullName evidence="13 17">UDP-N-acetylmuramoyl-L-alanyl-D-glutamate--2,6-diaminopimelate ligase</fullName>
        <ecNumber evidence="12 17">6.3.2.13</ecNumber>
    </recommendedName>
    <alternativeName>
        <fullName evidence="14 17">Meso-A2pm-adding enzyme</fullName>
    </alternativeName>
    <alternativeName>
        <fullName evidence="15 17">Meso-diaminopimelate-adding enzyme</fullName>
    </alternativeName>
    <alternativeName>
        <fullName evidence="16 17">UDP-MurNAc-L-Ala-D-Glu:meso-diaminopimelate ligase</fullName>
    </alternativeName>
    <alternativeName>
        <fullName evidence="17">UDP-MurNAc-tripeptide synthetase</fullName>
    </alternativeName>
    <alternativeName>
        <fullName evidence="17">UDP-N-acetylmuramyl-tripeptide synthetase</fullName>
    </alternativeName>
</protein>
<evidence type="ECO:0000313" key="23">
    <source>
        <dbReference type="Proteomes" id="UP000218627"/>
    </source>
</evidence>
<proteinExistence type="inferred from homology"/>
<keyword evidence="17" id="KW-0460">Magnesium</keyword>
<dbReference type="PANTHER" id="PTHR23135">
    <property type="entry name" value="MUR LIGASE FAMILY MEMBER"/>
    <property type="match status" value="1"/>
</dbReference>
<evidence type="ECO:0000256" key="2">
    <source>
        <dbReference type="ARBA" id="ARBA00022490"/>
    </source>
</evidence>
<dbReference type="NCBIfam" id="TIGR01085">
    <property type="entry name" value="murE"/>
    <property type="match status" value="1"/>
</dbReference>
<evidence type="ECO:0000256" key="13">
    <source>
        <dbReference type="ARBA" id="ARBA00072883"/>
    </source>
</evidence>
<comment type="caution">
    <text evidence="17">Lacks conserved residue(s) required for the propagation of feature annotation.</text>
</comment>
<dbReference type="NCBIfam" id="NF001124">
    <property type="entry name" value="PRK00139.1-2"/>
    <property type="match status" value="1"/>
</dbReference>
<feature type="domain" description="Mur ligase N-terminal catalytic" evidence="19">
    <location>
        <begin position="10"/>
        <end position="82"/>
    </location>
</feature>
<feature type="modified residue" description="N6-carboxylysine" evidence="17">
    <location>
        <position position="206"/>
    </location>
</feature>
<evidence type="ECO:0000256" key="6">
    <source>
        <dbReference type="ARBA" id="ARBA00022840"/>
    </source>
</evidence>
<name>A0A285NQW8_9AQUI</name>
<dbReference type="InterPro" id="IPR005761">
    <property type="entry name" value="UDP-N-AcMur-Glu-dNH2Pim_ligase"/>
</dbReference>
<dbReference type="Gene3D" id="3.40.1390.10">
    <property type="entry name" value="MurE/MurF, N-terminal domain"/>
    <property type="match status" value="1"/>
</dbReference>
<gene>
    <name evidence="17" type="primary">murE</name>
    <name evidence="22" type="ORF">SAMN06265353_0213</name>
</gene>
<dbReference type="HAMAP" id="MF_00208">
    <property type="entry name" value="MurE"/>
    <property type="match status" value="1"/>
</dbReference>
<dbReference type="SUPFAM" id="SSF63418">
    <property type="entry name" value="MurE/MurF N-terminal domain"/>
    <property type="match status" value="1"/>
</dbReference>
<keyword evidence="2 17" id="KW-0963">Cytoplasm</keyword>
<dbReference type="SUPFAM" id="SSF53623">
    <property type="entry name" value="MurD-like peptide ligases, catalytic domain"/>
    <property type="match status" value="1"/>
</dbReference>
<feature type="binding site" evidence="17">
    <location>
        <begin position="385"/>
        <end position="388"/>
    </location>
    <ligand>
        <name>meso-2,6-diaminopimelate</name>
        <dbReference type="ChEBI" id="CHEBI:57791"/>
    </ligand>
</feature>
<feature type="domain" description="Mur ligase central" evidence="21">
    <location>
        <begin position="94"/>
        <end position="291"/>
    </location>
</feature>
<feature type="binding site" evidence="17">
    <location>
        <position position="166"/>
    </location>
    <ligand>
        <name>UDP-N-acetyl-alpha-D-muramoyl-L-alanyl-D-glutamate</name>
        <dbReference type="ChEBI" id="CHEBI:83900"/>
    </ligand>
</feature>
<dbReference type="Gene3D" id="3.40.1190.10">
    <property type="entry name" value="Mur-like, catalytic domain"/>
    <property type="match status" value="1"/>
</dbReference>
<evidence type="ECO:0000256" key="4">
    <source>
        <dbReference type="ARBA" id="ARBA00022618"/>
    </source>
</evidence>
<feature type="binding site" evidence="17">
    <location>
        <position position="172"/>
    </location>
    <ligand>
        <name>UDP-N-acetyl-alpha-D-muramoyl-L-alanyl-D-glutamate</name>
        <dbReference type="ChEBI" id="CHEBI:83900"/>
    </ligand>
</feature>
<evidence type="ECO:0000256" key="7">
    <source>
        <dbReference type="ARBA" id="ARBA00022960"/>
    </source>
</evidence>
<sequence>MDILNLLKDVKGITDNSKEVQEGYIFVAIKGSQTDGHNFVEEALKRGAKWVLVEKDVNISDSRIVRVKDTRHALGELTHAFYGEPSKKLKVIGITGTNGKTTTTHIIESVLNKGGIKTGLIGTIYYRFMDKVYQYESRTTPNPILWHGTLRRMWEDGAQAVSAEVSSHALDQKRVWPTCFEIVGFTNLSHDHLDYHKNMGEYFKAKLRLFKEYEYKHAIVNTDDPYGKRIHEELKGKAITYGREGDFKILDFSTNFDGSRLKVQYQGKVYNFYSNLVGEFQAYNLSAGILCGMLLGVDPQAIQEGIEKVYVPGRFETYKGDGFLVIVDYAHTPDALENVLKSVRKLCKGKVITLFGAGGNRDRTKRPIMGKVAQKWSDLVVITSDNPRDEDPIKIIRDILEGIDDTSKVLIEEDRKRAIELAISKAEQGDVVLIAGKGHEDYQEVKGVKHPFKDSQIVKEALSVRL</sequence>
<dbReference type="GO" id="GO:0051301">
    <property type="term" value="P:cell division"/>
    <property type="evidence" value="ECO:0007669"/>
    <property type="project" value="UniProtKB-KW"/>
</dbReference>
<dbReference type="GO" id="GO:0005524">
    <property type="term" value="F:ATP binding"/>
    <property type="evidence" value="ECO:0007669"/>
    <property type="project" value="UniProtKB-UniRule"/>
</dbReference>
<dbReference type="Pfam" id="PF02875">
    <property type="entry name" value="Mur_ligase_C"/>
    <property type="match status" value="1"/>
</dbReference>
<evidence type="ECO:0000256" key="10">
    <source>
        <dbReference type="ARBA" id="ARBA00023316"/>
    </source>
</evidence>
<evidence type="ECO:0000259" key="19">
    <source>
        <dbReference type="Pfam" id="PF01225"/>
    </source>
</evidence>
<keyword evidence="9 17" id="KW-0131">Cell cycle</keyword>
<dbReference type="GO" id="GO:0005737">
    <property type="term" value="C:cytoplasm"/>
    <property type="evidence" value="ECO:0007669"/>
    <property type="project" value="UniProtKB-SubCell"/>
</dbReference>
<feature type="binding site" evidence="17">
    <location>
        <position position="440"/>
    </location>
    <ligand>
        <name>meso-2,6-diaminopimelate</name>
        <dbReference type="ChEBI" id="CHEBI:57791"/>
    </ligand>
</feature>
<dbReference type="FunFam" id="3.90.190.20:FF:000006">
    <property type="entry name" value="UDP-N-acetylmuramoyl-L-alanyl-D-glutamate--2,6-diaminopimelate ligase"/>
    <property type="match status" value="1"/>
</dbReference>
<dbReference type="SUPFAM" id="SSF53244">
    <property type="entry name" value="MurD-like peptide ligases, peptide-binding domain"/>
    <property type="match status" value="1"/>
</dbReference>
<feature type="binding site" evidence="17">
    <location>
        <begin position="96"/>
        <end position="102"/>
    </location>
    <ligand>
        <name>ATP</name>
        <dbReference type="ChEBI" id="CHEBI:30616"/>
    </ligand>
</feature>
<keyword evidence="8 17" id="KW-0573">Peptidoglycan synthesis</keyword>
<keyword evidence="4 17" id="KW-0132">Cell division</keyword>
<evidence type="ECO:0000259" key="20">
    <source>
        <dbReference type="Pfam" id="PF02875"/>
    </source>
</evidence>
<dbReference type="InterPro" id="IPR018109">
    <property type="entry name" value="Folylpolyglutamate_synth_CS"/>
</dbReference>
<dbReference type="GO" id="GO:0009252">
    <property type="term" value="P:peptidoglycan biosynthetic process"/>
    <property type="evidence" value="ECO:0007669"/>
    <property type="project" value="UniProtKB-UniRule"/>
</dbReference>
<keyword evidence="7 17" id="KW-0133">Cell shape</keyword>
<dbReference type="Pfam" id="PF01225">
    <property type="entry name" value="Mur_ligase"/>
    <property type="match status" value="1"/>
</dbReference>
<feature type="domain" description="Mur ligase C-terminal" evidence="20">
    <location>
        <begin position="313"/>
        <end position="438"/>
    </location>
</feature>